<organism evidence="1 2">
    <name type="scientific">Methanobrevibacter filiformis</name>
    <dbReference type="NCBI Taxonomy" id="55758"/>
    <lineage>
        <taxon>Archaea</taxon>
        <taxon>Methanobacteriati</taxon>
        <taxon>Methanobacteriota</taxon>
        <taxon>Methanomada group</taxon>
        <taxon>Methanobacteria</taxon>
        <taxon>Methanobacteriales</taxon>
        <taxon>Methanobacteriaceae</taxon>
        <taxon>Methanobrevibacter</taxon>
    </lineage>
</organism>
<dbReference type="PANTHER" id="PTHR35810">
    <property type="entry name" value="CYTOPLASMIC PROTEIN-RELATED"/>
    <property type="match status" value="1"/>
</dbReference>
<protein>
    <recommendedName>
        <fullName evidence="3">Bro-N domain-containing protein</fullName>
    </recommendedName>
</protein>
<accession>A0A166CZ99</accession>
<dbReference type="PIRSF" id="PIRSF015268">
    <property type="entry name" value="Virulence_RhuM"/>
    <property type="match status" value="1"/>
</dbReference>
<evidence type="ECO:0008006" key="3">
    <source>
        <dbReference type="Google" id="ProtNLM"/>
    </source>
</evidence>
<evidence type="ECO:0000313" key="2">
    <source>
        <dbReference type="Proteomes" id="UP000077066"/>
    </source>
</evidence>
<dbReference type="RefSeq" id="WP_066970126.1">
    <property type="nucleotide sequence ID" value="NZ_LWMT01000003.1"/>
</dbReference>
<dbReference type="OrthoDB" id="73387at2157"/>
<dbReference type="PATRIC" id="fig|55758.3.peg.15"/>
<keyword evidence="2" id="KW-1185">Reference proteome</keyword>
<proteinExistence type="predicted"/>
<dbReference type="PANTHER" id="PTHR35810:SF1">
    <property type="entry name" value="CYTOPLASMIC PROTEIN"/>
    <property type="match status" value="1"/>
</dbReference>
<dbReference type="AlphaFoldDB" id="A0A166CZ99"/>
<evidence type="ECO:0000313" key="1">
    <source>
        <dbReference type="EMBL" id="KZX17697.1"/>
    </source>
</evidence>
<dbReference type="EMBL" id="LWMT01000003">
    <property type="protein sequence ID" value="KZX17697.1"/>
    <property type="molecule type" value="Genomic_DNA"/>
</dbReference>
<dbReference type="InterPro" id="IPR011204">
    <property type="entry name" value="Virulence_RhuM-like"/>
</dbReference>
<comment type="caution">
    <text evidence="1">The sequence shown here is derived from an EMBL/GenBank/DDBJ whole genome shotgun (WGS) entry which is preliminary data.</text>
</comment>
<gene>
    <name evidence="1" type="ORF">MBFIL_00120</name>
</gene>
<dbReference type="Pfam" id="PF13310">
    <property type="entry name" value="Virulence_RhuM"/>
    <property type="match status" value="1"/>
</dbReference>
<name>A0A166CZ99_9EURY</name>
<reference evidence="1 2" key="1">
    <citation type="submission" date="2016-04" db="EMBL/GenBank/DDBJ databases">
        <title>Genome sequence of Methanobrevibacter filiformis DSM 11501.</title>
        <authorList>
            <person name="Poehlein A."/>
            <person name="Seedorf H."/>
            <person name="Daniel R."/>
        </authorList>
    </citation>
    <scope>NUCLEOTIDE SEQUENCE [LARGE SCALE GENOMIC DNA]</scope>
    <source>
        <strain evidence="1 2">DSM 11501</strain>
    </source>
</reference>
<dbReference type="Proteomes" id="UP000077066">
    <property type="component" value="Unassembled WGS sequence"/>
</dbReference>
<dbReference type="STRING" id="55758.MBFIL_00120"/>
<sequence>MEEKDIKLTETLLYTGPDGAVTLEVIIDQENQTMWASQKTMAELFQKDRNTISEHIQNIFKTGELDENSVARKFRLTASDGKKYNTQVYNLDVMISVGYRVNSKQGTQFRIWATNILKDYMIKGFALDDELLKNGTRFGKDYFDELLERIRKIRTSERRFNQKITDIYATSYDYNLNAEVTKDFFANVQNKLIFAVSGNTAAEIIASRADSEKPHMGLTNWKDPQGQILMSDIVISKNYLNKTELDNLNRIVEGFLLLAELRAKNQIPTSMKQWKTVLNDYIKLNQLPILENKGKITSKIAIDIAKKHYEKFIVFHDKEFQSDFDKMIDEIKRIEGKNL</sequence>